<sequence>MTWQTELNSWLSPPSVQTAETPTVGQKAPPTPKLNIPAKDGKPTIISFLRHCGCPFAEKTFLNMRDMAAAHRDVDWVAVSHSEPGATERWLAALPEPAKNTQPNLYVIVDAEREAYGAWGLGISSLWHVLGSIPGTTKLKQEGISVRATESGSRWQTAGNFAIDGEGMVKWARVDQRADDMPDFRQGLDAVLDHGIMAAPTTQLTSNYASEYGSDIDIQSIATLSDYGSDIDIDDDTILADAFDTIRNAAQTQKSAVLPSIEFEEGEREDEEQDVDGFVQVRRPTVLRVTKGKRSVDADTQRDIQSSPVRERKALEVEYDERSRRAWSVPHEQPATPPSPLQFQPKRSASQATAAAPLAPTQAVQAAETDTRPPLERFRTKPKKCLSVTDLVSPAWCELQYFYTLSKFGRKPRTQAMKTGSKIHQTLEDQVHTTVPVQVESKEDGFGLRMWNAISGLRCLREMGLTRELEVWGVIEGQVVNGVIDEISYVCPDAEFEQEVERARAEKDGGIVPLPPNQPSISDAFAKASGKPSSSDPLPSAPNPSDRQIYIADVKTRSAKSLPTGASLRPTWMQLMLYRKLLESLSLNTVDAETVLQRYSLDPLAPFTQTFLGEISSIGPHGNPESEATNYPNLLSLWSLLVTEMQETFPRGSLSPILRAEFRYAKTGDVLGSRLTVYEPEVIDAYVGSEMAWWKGAREAKGVEIEEAFKCRICDFAESCTWRKTKVEEAVEKSRLRREGKAKAVV</sequence>
<organism evidence="9 10">
    <name type="scientific">Alternaria burnsii</name>
    <dbReference type="NCBI Taxonomy" id="1187904"/>
    <lineage>
        <taxon>Eukaryota</taxon>
        <taxon>Fungi</taxon>
        <taxon>Dikarya</taxon>
        <taxon>Ascomycota</taxon>
        <taxon>Pezizomycotina</taxon>
        <taxon>Dothideomycetes</taxon>
        <taxon>Pleosporomycetidae</taxon>
        <taxon>Pleosporales</taxon>
        <taxon>Pleosporineae</taxon>
        <taxon>Pleosporaceae</taxon>
        <taxon>Alternaria</taxon>
        <taxon>Alternaria sect. Alternaria</taxon>
    </lineage>
</organism>
<keyword evidence="4" id="KW-0479">Metal-binding</keyword>
<evidence type="ECO:0000313" key="10">
    <source>
        <dbReference type="Proteomes" id="UP000596902"/>
    </source>
</evidence>
<comment type="caution">
    <text evidence="9">The sequence shown here is derived from an EMBL/GenBank/DDBJ whole genome shotgun (WGS) entry which is preliminary data.</text>
</comment>
<feature type="compositionally biased region" description="Polar residues" evidence="7">
    <location>
        <begin position="1"/>
        <end position="24"/>
    </location>
</feature>
<feature type="region of interest" description="Disordered" evidence="7">
    <location>
        <begin position="291"/>
        <end position="372"/>
    </location>
</feature>
<keyword evidence="5" id="KW-0540">Nuclease</keyword>
<proteinExistence type="inferred from homology"/>
<protein>
    <submittedName>
        <fullName evidence="9">Exonuclease v</fullName>
    </submittedName>
</protein>
<dbReference type="RefSeq" id="XP_038782216.1">
    <property type="nucleotide sequence ID" value="XM_038935125.1"/>
</dbReference>
<evidence type="ECO:0000256" key="1">
    <source>
        <dbReference type="ARBA" id="ARBA00001966"/>
    </source>
</evidence>
<feature type="region of interest" description="Disordered" evidence="7">
    <location>
        <begin position="502"/>
        <end position="546"/>
    </location>
</feature>
<keyword evidence="4" id="KW-0004">4Fe-4S</keyword>
<dbReference type="GO" id="GO:0051539">
    <property type="term" value="F:4 iron, 4 sulfur cluster binding"/>
    <property type="evidence" value="ECO:0007669"/>
    <property type="project" value="UniProtKB-KW"/>
</dbReference>
<dbReference type="SUPFAM" id="SSF52833">
    <property type="entry name" value="Thioredoxin-like"/>
    <property type="match status" value="1"/>
</dbReference>
<comment type="similarity">
    <text evidence="2">Belongs to the EXO5 family.</text>
</comment>
<keyword evidence="6 9" id="KW-0269">Exonuclease</keyword>
<dbReference type="AlphaFoldDB" id="A0A8H7EBI7"/>
<dbReference type="PANTHER" id="PTHR14464:SF4">
    <property type="entry name" value="EXONUCLEASE V"/>
    <property type="match status" value="1"/>
</dbReference>
<comment type="cofactor">
    <cofactor evidence="1">
        <name>[4Fe-4S] cluster</name>
        <dbReference type="ChEBI" id="CHEBI:49883"/>
    </cofactor>
</comment>
<keyword evidence="4" id="KW-0411">Iron-sulfur</keyword>
<dbReference type="EMBL" id="JAAABM010000019">
    <property type="protein sequence ID" value="KAF7671855.1"/>
    <property type="molecule type" value="Genomic_DNA"/>
</dbReference>
<dbReference type="GO" id="GO:0005634">
    <property type="term" value="C:nucleus"/>
    <property type="evidence" value="ECO:0007669"/>
    <property type="project" value="TreeGrafter"/>
</dbReference>
<dbReference type="Pfam" id="PF09810">
    <property type="entry name" value="Exo5"/>
    <property type="match status" value="1"/>
</dbReference>
<feature type="region of interest" description="Disordered" evidence="7">
    <location>
        <begin position="1"/>
        <end position="35"/>
    </location>
</feature>
<keyword evidence="6 9" id="KW-0378">Hydrolase</keyword>
<keyword evidence="10" id="KW-1185">Reference proteome</keyword>
<dbReference type="PROSITE" id="PS51352">
    <property type="entry name" value="THIOREDOXIN_2"/>
    <property type="match status" value="1"/>
</dbReference>
<gene>
    <name evidence="9" type="ORF">GT037_010078</name>
</gene>
<name>A0A8H7EBI7_9PLEO</name>
<feature type="compositionally biased region" description="Basic and acidic residues" evidence="7">
    <location>
        <begin position="309"/>
        <end position="324"/>
    </location>
</feature>
<reference evidence="9" key="2">
    <citation type="submission" date="2020-08" db="EMBL/GenBank/DDBJ databases">
        <title>Draft Genome Sequence of Cumin Blight Pathogen Alternaria burnsii.</title>
        <authorList>
            <person name="Feng Z."/>
        </authorList>
    </citation>
    <scope>NUCLEOTIDE SEQUENCE</scope>
    <source>
        <strain evidence="9">CBS107.38</strain>
    </source>
</reference>
<accession>A0A8H7EBI7</accession>
<evidence type="ECO:0000259" key="8">
    <source>
        <dbReference type="PROSITE" id="PS51352"/>
    </source>
</evidence>
<dbReference type="InterPro" id="IPR036249">
    <property type="entry name" value="Thioredoxin-like_sf"/>
</dbReference>
<evidence type="ECO:0000256" key="5">
    <source>
        <dbReference type="ARBA" id="ARBA00022722"/>
    </source>
</evidence>
<evidence type="ECO:0000256" key="4">
    <source>
        <dbReference type="ARBA" id="ARBA00022485"/>
    </source>
</evidence>
<evidence type="ECO:0000256" key="3">
    <source>
        <dbReference type="ARBA" id="ARBA00011245"/>
    </source>
</evidence>
<feature type="domain" description="Thioredoxin" evidence="8">
    <location>
        <begin position="22"/>
        <end position="193"/>
    </location>
</feature>
<dbReference type="InterPro" id="IPR013766">
    <property type="entry name" value="Thioredoxin_domain"/>
</dbReference>
<dbReference type="InterPro" id="IPR019190">
    <property type="entry name" value="EXOV"/>
</dbReference>
<feature type="compositionally biased region" description="Low complexity" evidence="7">
    <location>
        <begin position="348"/>
        <end position="367"/>
    </location>
</feature>
<dbReference type="Proteomes" id="UP000596902">
    <property type="component" value="Unassembled WGS sequence"/>
</dbReference>
<evidence type="ECO:0000256" key="2">
    <source>
        <dbReference type="ARBA" id="ARBA00009797"/>
    </source>
</evidence>
<evidence type="ECO:0000313" key="9">
    <source>
        <dbReference type="EMBL" id="KAF7671855.1"/>
    </source>
</evidence>
<dbReference type="GO" id="GO:0036297">
    <property type="term" value="P:interstrand cross-link repair"/>
    <property type="evidence" value="ECO:0007669"/>
    <property type="project" value="TreeGrafter"/>
</dbReference>
<evidence type="ECO:0000256" key="7">
    <source>
        <dbReference type="SAM" id="MobiDB-lite"/>
    </source>
</evidence>
<dbReference type="GeneID" id="62208303"/>
<dbReference type="PANTHER" id="PTHR14464">
    <property type="entry name" value="EXONUCLEASE V"/>
    <property type="match status" value="1"/>
</dbReference>
<dbReference type="Gene3D" id="3.40.30.10">
    <property type="entry name" value="Glutaredoxin"/>
    <property type="match status" value="1"/>
</dbReference>
<dbReference type="GO" id="GO:0005739">
    <property type="term" value="C:mitochondrion"/>
    <property type="evidence" value="ECO:0007669"/>
    <property type="project" value="TreeGrafter"/>
</dbReference>
<comment type="subunit">
    <text evidence="3">Monomer.</text>
</comment>
<evidence type="ECO:0000256" key="6">
    <source>
        <dbReference type="ARBA" id="ARBA00022839"/>
    </source>
</evidence>
<keyword evidence="4" id="KW-0408">Iron</keyword>
<dbReference type="GO" id="GO:0045145">
    <property type="term" value="F:single-stranded DNA 5'-3' DNA exonuclease activity"/>
    <property type="evidence" value="ECO:0007669"/>
    <property type="project" value="InterPro"/>
</dbReference>
<reference evidence="9" key="1">
    <citation type="submission" date="2020-01" db="EMBL/GenBank/DDBJ databases">
        <authorList>
            <person name="Feng Z.H.Z."/>
        </authorList>
    </citation>
    <scope>NUCLEOTIDE SEQUENCE</scope>
    <source>
        <strain evidence="9">CBS107.38</strain>
    </source>
</reference>